<dbReference type="EMBL" id="AHHD01000163">
    <property type="protein sequence ID" value="EKG19362.1"/>
    <property type="molecule type" value="Genomic_DNA"/>
</dbReference>
<dbReference type="InterPro" id="IPR003347">
    <property type="entry name" value="JmjC_dom"/>
</dbReference>
<dbReference type="AlphaFoldDB" id="K2S2V6"/>
<comment type="caution">
    <text evidence="2">The sequence shown here is derived from an EMBL/GenBank/DDBJ whole genome shotgun (WGS) entry which is preliminary data.</text>
</comment>
<dbReference type="Pfam" id="PF13621">
    <property type="entry name" value="Cupin_8"/>
    <property type="match status" value="1"/>
</dbReference>
<accession>K2S2V6</accession>
<dbReference type="SUPFAM" id="SSF51197">
    <property type="entry name" value="Clavaminate synthase-like"/>
    <property type="match status" value="1"/>
</dbReference>
<sequence length="377" mass="42374">MPQILRPCAVAALSRASPHRASTKWMNVKPIGGVPSNVGIPDSVMNEPRVLSESSFENIDAIYHWFKVASPQSDVHMLRTEVFRPYANLIVPLEYTGPDPVDTSRTIFKRFNAPLEVFLDYLEQPTEKMRLYLAQCSINDLPKAIRRLFPAPPFVHHHGSVSKKPGLWRTKREPQADIYDTALWIGLPPTYTPLHRDPNPNCFFQMAGEKTVRLFPPDKGLEIFQRVKQRIGVAEGDSSGRIRGEEMMMGREKEELEKEVWDSGYDPESGGLQTRLQRGQGLYIPQGWWHSVRGHGEGITASVSRWSTGGSGGGIYAIRESTHRFRAGYIRGSGWHGPLAGRKSGTRKPDFRFTSRSLKKKAKGICLDDTPLVPGEN</sequence>
<dbReference type="InParanoid" id="K2S2V6"/>
<organism evidence="2 3">
    <name type="scientific">Macrophomina phaseolina (strain MS6)</name>
    <name type="common">Charcoal rot fungus</name>
    <dbReference type="NCBI Taxonomy" id="1126212"/>
    <lineage>
        <taxon>Eukaryota</taxon>
        <taxon>Fungi</taxon>
        <taxon>Dikarya</taxon>
        <taxon>Ascomycota</taxon>
        <taxon>Pezizomycotina</taxon>
        <taxon>Dothideomycetes</taxon>
        <taxon>Dothideomycetes incertae sedis</taxon>
        <taxon>Botryosphaeriales</taxon>
        <taxon>Botryosphaeriaceae</taxon>
        <taxon>Macrophomina</taxon>
    </lineage>
</organism>
<dbReference type="VEuPathDB" id="FungiDB:MPH_03225"/>
<dbReference type="InterPro" id="IPR041667">
    <property type="entry name" value="Cupin_8"/>
</dbReference>
<dbReference type="SMART" id="SM00558">
    <property type="entry name" value="JmjC"/>
    <property type="match status" value="1"/>
</dbReference>
<gene>
    <name evidence="2" type="ORF">MPH_03225</name>
</gene>
<evidence type="ECO:0000259" key="1">
    <source>
        <dbReference type="PROSITE" id="PS51184"/>
    </source>
</evidence>
<dbReference type="Gene3D" id="2.60.120.650">
    <property type="entry name" value="Cupin"/>
    <property type="match status" value="1"/>
</dbReference>
<dbReference type="PROSITE" id="PS51184">
    <property type="entry name" value="JMJC"/>
    <property type="match status" value="1"/>
</dbReference>
<dbReference type="PANTHER" id="PTHR12461">
    <property type="entry name" value="HYPOXIA-INDUCIBLE FACTOR 1 ALPHA INHIBITOR-RELATED"/>
    <property type="match status" value="1"/>
</dbReference>
<dbReference type="eggNOG" id="KOG2132">
    <property type="taxonomic scope" value="Eukaryota"/>
</dbReference>
<dbReference type="OrthoDB" id="263283at2759"/>
<proteinExistence type="predicted"/>
<reference evidence="2 3" key="1">
    <citation type="journal article" date="2012" name="BMC Genomics">
        <title>Tools to kill: Genome of one of the most destructive plant pathogenic fungi Macrophomina phaseolina.</title>
        <authorList>
            <person name="Islam M.S."/>
            <person name="Haque M.S."/>
            <person name="Islam M.M."/>
            <person name="Emdad E.M."/>
            <person name="Halim A."/>
            <person name="Hossen Q.M.M."/>
            <person name="Hossain M.Z."/>
            <person name="Ahmed B."/>
            <person name="Rahim S."/>
            <person name="Rahman M.S."/>
            <person name="Alam M.M."/>
            <person name="Hou S."/>
            <person name="Wan X."/>
            <person name="Saito J.A."/>
            <person name="Alam M."/>
        </authorList>
    </citation>
    <scope>NUCLEOTIDE SEQUENCE [LARGE SCALE GENOMIC DNA]</scope>
    <source>
        <strain evidence="2 3">MS6</strain>
    </source>
</reference>
<protein>
    <submittedName>
        <fullName evidence="2">Transcription factor jumonji/aspartyl beta-hydroxylase</fullName>
    </submittedName>
</protein>
<feature type="domain" description="JmjC" evidence="1">
    <location>
        <begin position="153"/>
        <end position="322"/>
    </location>
</feature>
<evidence type="ECO:0000313" key="2">
    <source>
        <dbReference type="EMBL" id="EKG19362.1"/>
    </source>
</evidence>
<dbReference type="HOGENOM" id="CLU_733780_0_0_1"/>
<evidence type="ECO:0000313" key="3">
    <source>
        <dbReference type="Proteomes" id="UP000007129"/>
    </source>
</evidence>
<name>K2S2V6_MACPH</name>
<dbReference type="PANTHER" id="PTHR12461:SF105">
    <property type="entry name" value="HYPOXIA-INDUCIBLE FACTOR 1-ALPHA INHIBITOR"/>
    <property type="match status" value="1"/>
</dbReference>
<dbReference type="Proteomes" id="UP000007129">
    <property type="component" value="Unassembled WGS sequence"/>
</dbReference>